<evidence type="ECO:0000256" key="4">
    <source>
        <dbReference type="ARBA" id="ARBA00023242"/>
    </source>
</evidence>
<evidence type="ECO:0000256" key="2">
    <source>
        <dbReference type="ARBA" id="ARBA00010077"/>
    </source>
</evidence>
<dbReference type="Proteomes" id="UP000193218">
    <property type="component" value="Unassembled WGS sequence"/>
</dbReference>
<feature type="region of interest" description="Disordered" evidence="6">
    <location>
        <begin position="75"/>
        <end position="106"/>
    </location>
</feature>
<name>A0A1Y1UAT9_9TREE</name>
<dbReference type="AlphaFoldDB" id="A0A1Y1UAT9"/>
<evidence type="ECO:0000313" key="8">
    <source>
        <dbReference type="Proteomes" id="UP000193218"/>
    </source>
</evidence>
<dbReference type="STRING" id="4999.A0A1Y1UAT9"/>
<feature type="compositionally biased region" description="Basic and acidic residues" evidence="6">
    <location>
        <begin position="263"/>
        <end position="272"/>
    </location>
</feature>
<keyword evidence="4 5" id="KW-0539">Nucleus</keyword>
<dbReference type="Pfam" id="PF04939">
    <property type="entry name" value="RRS1"/>
    <property type="match status" value="1"/>
</dbReference>
<reference evidence="7 8" key="1">
    <citation type="submission" date="2017-03" db="EMBL/GenBank/DDBJ databases">
        <title>Widespread Adenine N6-methylation of Active Genes in Fungi.</title>
        <authorList>
            <consortium name="DOE Joint Genome Institute"/>
            <person name="Mondo S.J."/>
            <person name="Dannebaum R.O."/>
            <person name="Kuo R.C."/>
            <person name="Louie K.B."/>
            <person name="Bewick A.J."/>
            <person name="Labutti K."/>
            <person name="Haridas S."/>
            <person name="Kuo A."/>
            <person name="Salamov A."/>
            <person name="Ahrendt S.R."/>
            <person name="Lau R."/>
            <person name="Bowen B.P."/>
            <person name="Lipzen A."/>
            <person name="Sullivan W."/>
            <person name="Andreopoulos W.B."/>
            <person name="Clum A."/>
            <person name="Lindquist E."/>
            <person name="Daum C."/>
            <person name="Northen T.R."/>
            <person name="Ramamoorthy G."/>
            <person name="Schmitz R.J."/>
            <person name="Gryganskyi A."/>
            <person name="Culley D."/>
            <person name="Magnuson J."/>
            <person name="James T.Y."/>
            <person name="O'Malley M.A."/>
            <person name="Stajich J.E."/>
            <person name="Spatafora J.W."/>
            <person name="Visel A."/>
            <person name="Grigoriev I.V."/>
        </authorList>
    </citation>
    <scope>NUCLEOTIDE SEQUENCE [LARGE SCALE GENOMIC DNA]</scope>
    <source>
        <strain evidence="7 8">NRRL Y-17943</strain>
    </source>
</reference>
<organism evidence="7 8">
    <name type="scientific">Kockovaella imperatae</name>
    <dbReference type="NCBI Taxonomy" id="4999"/>
    <lineage>
        <taxon>Eukaryota</taxon>
        <taxon>Fungi</taxon>
        <taxon>Dikarya</taxon>
        <taxon>Basidiomycota</taxon>
        <taxon>Agaricomycotina</taxon>
        <taxon>Tremellomycetes</taxon>
        <taxon>Tremellales</taxon>
        <taxon>Cuniculitremaceae</taxon>
        <taxon>Kockovaella</taxon>
    </lineage>
</organism>
<dbReference type="InParanoid" id="A0A1Y1UAT9"/>
<accession>A0A1Y1UAT9</accession>
<comment type="caution">
    <text evidence="7">The sequence shown here is derived from an EMBL/GenBank/DDBJ whole genome shotgun (WGS) entry which is preliminary data.</text>
</comment>
<feature type="region of interest" description="Disordered" evidence="6">
    <location>
        <begin position="263"/>
        <end position="303"/>
    </location>
</feature>
<gene>
    <name evidence="7" type="ORF">BD324DRAFT_652870</name>
</gene>
<evidence type="ECO:0000256" key="1">
    <source>
        <dbReference type="ARBA" id="ARBA00004123"/>
    </source>
</evidence>
<dbReference type="GO" id="GO:0042254">
    <property type="term" value="P:ribosome biogenesis"/>
    <property type="evidence" value="ECO:0007669"/>
    <property type="project" value="UniProtKB-KW"/>
</dbReference>
<dbReference type="OrthoDB" id="28455at2759"/>
<comment type="similarity">
    <text evidence="2 5">Belongs to the RRS1 family.</text>
</comment>
<evidence type="ECO:0000313" key="7">
    <source>
        <dbReference type="EMBL" id="ORX35158.1"/>
    </source>
</evidence>
<protein>
    <recommendedName>
        <fullName evidence="5">Ribosome biogenesis regulatory protein</fullName>
    </recommendedName>
</protein>
<dbReference type="GO" id="GO:0005634">
    <property type="term" value="C:nucleus"/>
    <property type="evidence" value="ECO:0007669"/>
    <property type="project" value="UniProtKB-SubCell"/>
</dbReference>
<evidence type="ECO:0000256" key="3">
    <source>
        <dbReference type="ARBA" id="ARBA00022517"/>
    </source>
</evidence>
<dbReference type="InterPro" id="IPR007023">
    <property type="entry name" value="Ribosom_reg"/>
</dbReference>
<evidence type="ECO:0000256" key="6">
    <source>
        <dbReference type="SAM" id="MobiDB-lite"/>
    </source>
</evidence>
<feature type="region of interest" description="Disordered" evidence="6">
    <location>
        <begin position="136"/>
        <end position="174"/>
    </location>
</feature>
<comment type="function">
    <text evidence="5">Involved in ribosomal large subunit assembly.</text>
</comment>
<proteinExistence type="inferred from homology"/>
<dbReference type="GeneID" id="33560378"/>
<comment type="subcellular location">
    <subcellularLocation>
        <location evidence="1 5">Nucleus</location>
    </subcellularLocation>
</comment>
<sequence>MDVSQDLADYAAKHSSNLLARPQPADVDLGYLAAFDTTPTDAELYSSSRDSHLRDLALASVSTLLNSLFALPKTSSPLGPVVRPPAPTTVLPREKPLPKPKPPTKWERFAKEKGISHVKKDKVVWDEEKQDWVKRWGRGGKNKEAEDQWLHEVKGGDNADHDPAATARAERKARIAKNTAQQNANLASASSSKEARKAELNRSMLISKTSTASLGKFDKKIEGEPKARGVKRKFDGVVEHDWKDEKAKALDVLRGVESGEKRKVKGTAREEGAVNVRKAVRGLGRDGPGNDRGVKGKGKKGRR</sequence>
<keyword evidence="3 5" id="KW-0690">Ribosome biogenesis</keyword>
<keyword evidence="8" id="KW-1185">Reference proteome</keyword>
<feature type="compositionally biased region" description="Basic and acidic residues" evidence="6">
    <location>
        <begin position="141"/>
        <end position="173"/>
    </location>
</feature>
<evidence type="ECO:0000256" key="5">
    <source>
        <dbReference type="RuleBase" id="RU364132"/>
    </source>
</evidence>
<dbReference type="RefSeq" id="XP_021869374.1">
    <property type="nucleotide sequence ID" value="XM_022018569.1"/>
</dbReference>
<dbReference type="EMBL" id="NBSH01000012">
    <property type="protein sequence ID" value="ORX35158.1"/>
    <property type="molecule type" value="Genomic_DNA"/>
</dbReference>